<organism evidence="1 2">
    <name type="scientific">Catharanthus roseus</name>
    <name type="common">Madagascar periwinkle</name>
    <name type="synonym">Vinca rosea</name>
    <dbReference type="NCBI Taxonomy" id="4058"/>
    <lineage>
        <taxon>Eukaryota</taxon>
        <taxon>Viridiplantae</taxon>
        <taxon>Streptophyta</taxon>
        <taxon>Embryophyta</taxon>
        <taxon>Tracheophyta</taxon>
        <taxon>Spermatophyta</taxon>
        <taxon>Magnoliopsida</taxon>
        <taxon>eudicotyledons</taxon>
        <taxon>Gunneridae</taxon>
        <taxon>Pentapetalae</taxon>
        <taxon>asterids</taxon>
        <taxon>lamiids</taxon>
        <taxon>Gentianales</taxon>
        <taxon>Apocynaceae</taxon>
        <taxon>Rauvolfioideae</taxon>
        <taxon>Vinceae</taxon>
        <taxon>Catharanthinae</taxon>
        <taxon>Catharanthus</taxon>
    </lineage>
</organism>
<dbReference type="EMBL" id="CM044703">
    <property type="protein sequence ID" value="KAI5670648.1"/>
    <property type="molecule type" value="Genomic_DNA"/>
</dbReference>
<sequence length="138" mass="16530">MDHFKDFLQENIYFEDDIDSNTFEEFLEPVEHVDHRHLFLTYRIFNSKIELVDWAKETVMKVNTYLIVIRYLKSRTSDRIQPCKAPQIDPCHPRLMYQNSSLNKDQMREFHNQWLYNYCSKNSAPNCNPGPLTSFNGC</sequence>
<accession>A0ACC0BDE3</accession>
<comment type="caution">
    <text evidence="1">The sequence shown here is derived from an EMBL/GenBank/DDBJ whole genome shotgun (WGS) entry which is preliminary data.</text>
</comment>
<dbReference type="Proteomes" id="UP001060085">
    <property type="component" value="Linkage Group LG03"/>
</dbReference>
<keyword evidence="2" id="KW-1185">Reference proteome</keyword>
<protein>
    <submittedName>
        <fullName evidence="1">Uncharacterized protein</fullName>
    </submittedName>
</protein>
<reference evidence="2" key="1">
    <citation type="journal article" date="2023" name="Nat. Plants">
        <title>Single-cell RNA sequencing provides a high-resolution roadmap for understanding the multicellular compartmentation of specialized metabolism.</title>
        <authorList>
            <person name="Sun S."/>
            <person name="Shen X."/>
            <person name="Li Y."/>
            <person name="Li Y."/>
            <person name="Wang S."/>
            <person name="Li R."/>
            <person name="Zhang H."/>
            <person name="Shen G."/>
            <person name="Guo B."/>
            <person name="Wei J."/>
            <person name="Xu J."/>
            <person name="St-Pierre B."/>
            <person name="Chen S."/>
            <person name="Sun C."/>
        </authorList>
    </citation>
    <scope>NUCLEOTIDE SEQUENCE [LARGE SCALE GENOMIC DNA]</scope>
</reference>
<name>A0ACC0BDE3_CATRO</name>
<proteinExistence type="predicted"/>
<evidence type="ECO:0000313" key="2">
    <source>
        <dbReference type="Proteomes" id="UP001060085"/>
    </source>
</evidence>
<gene>
    <name evidence="1" type="ORF">M9H77_11012</name>
</gene>
<evidence type="ECO:0000313" key="1">
    <source>
        <dbReference type="EMBL" id="KAI5670648.1"/>
    </source>
</evidence>